<dbReference type="KEGG" id="vg:30090156"/>
<dbReference type="InterPro" id="IPR018019">
    <property type="entry name" value="Luteovirus_Orf2"/>
</dbReference>
<dbReference type="RefSeq" id="YP_009315897.1">
    <property type="nucleotide sequence ID" value="NC_031747.1"/>
</dbReference>
<dbReference type="PROSITE" id="PS51868">
    <property type="entry name" value="PEPTIDASE_S39"/>
    <property type="match status" value="1"/>
</dbReference>
<feature type="compositionally biased region" description="Basic residues" evidence="10">
    <location>
        <begin position="665"/>
        <end position="675"/>
    </location>
</feature>
<evidence type="ECO:0000256" key="4">
    <source>
        <dbReference type="ARBA" id="ARBA00022729"/>
    </source>
</evidence>
<dbReference type="InterPro" id="IPR043504">
    <property type="entry name" value="Peptidase_S1_PA_chymotrypsin"/>
</dbReference>
<keyword evidence="3 11" id="KW-0812">Transmembrane</keyword>
<dbReference type="GO" id="GO:0006508">
    <property type="term" value="P:proteolysis"/>
    <property type="evidence" value="ECO:0007669"/>
    <property type="project" value="UniProtKB-KW"/>
</dbReference>
<dbReference type="GO" id="GO:0003968">
    <property type="term" value="F:RNA-directed RNA polymerase activity"/>
    <property type="evidence" value="ECO:0007669"/>
    <property type="project" value="UniProtKB-KW"/>
</dbReference>
<accession>A0A1J1DKN5</accession>
<proteinExistence type="predicted"/>
<feature type="transmembrane region" description="Helical" evidence="11">
    <location>
        <begin position="127"/>
        <end position="147"/>
    </location>
</feature>
<feature type="domain" description="Peptidase S39" evidence="12">
    <location>
        <begin position="217"/>
        <end position="409"/>
    </location>
</feature>
<dbReference type="InterPro" id="IPR000382">
    <property type="entry name" value="Peptidase_S39B_luteovirus"/>
</dbReference>
<evidence type="ECO:0000256" key="3">
    <source>
        <dbReference type="ARBA" id="ARBA00022692"/>
    </source>
</evidence>
<dbReference type="OrthoDB" id="623at10239"/>
<dbReference type="Proteomes" id="UP000203779">
    <property type="component" value="Segment"/>
</dbReference>
<feature type="region of interest" description="Disordered" evidence="10">
    <location>
        <begin position="659"/>
        <end position="752"/>
    </location>
</feature>
<feature type="compositionally biased region" description="Basic and acidic residues" evidence="10">
    <location>
        <begin position="719"/>
        <end position="728"/>
    </location>
</feature>
<dbReference type="GO" id="GO:0075523">
    <property type="term" value="P:viral translational frameshifting"/>
    <property type="evidence" value="ECO:0007669"/>
    <property type="project" value="UniProtKB-KW"/>
</dbReference>
<protein>
    <submittedName>
        <fullName evidence="13">RNA-dependent RNA polymerase P1 protein</fullName>
    </submittedName>
</protein>
<evidence type="ECO:0000256" key="7">
    <source>
        <dbReference type="ARBA" id="ARBA00022825"/>
    </source>
</evidence>
<keyword evidence="2" id="KW-0645">Protease</keyword>
<evidence type="ECO:0000256" key="11">
    <source>
        <dbReference type="SAM" id="Phobius"/>
    </source>
</evidence>
<reference evidence="13 14" key="1">
    <citation type="submission" date="2016-10" db="EMBL/GenBank/DDBJ databases">
        <title>The complete nucleotide sequence and genome organization of White clover mottle virus.</title>
        <authorList>
            <person name="Park C.Y."/>
            <person name="Min H.G."/>
            <person name="Oh J.H."/>
            <person name="Kim M.G."/>
            <person name="Lee S.H."/>
        </authorList>
    </citation>
    <scope>NUCLEOTIDE SEQUENCE [LARGE SCALE GENOMIC DNA]</scope>
    <source>
        <strain evidence="13 14">CD</strain>
    </source>
</reference>
<keyword evidence="7" id="KW-0720">Serine protease</keyword>
<feature type="compositionally biased region" description="Polar residues" evidence="10">
    <location>
        <begin position="699"/>
        <end position="718"/>
    </location>
</feature>
<evidence type="ECO:0000256" key="5">
    <source>
        <dbReference type="ARBA" id="ARBA00022758"/>
    </source>
</evidence>
<evidence type="ECO:0000256" key="8">
    <source>
        <dbReference type="ARBA" id="ARBA00022989"/>
    </source>
</evidence>
<keyword evidence="13" id="KW-0696">RNA-directed RNA polymerase</keyword>
<dbReference type="Gene3D" id="2.40.10.10">
    <property type="entry name" value="Trypsin-like serine proteases"/>
    <property type="match status" value="2"/>
</dbReference>
<keyword evidence="5" id="KW-0688">Ribosomal frameshifting</keyword>
<evidence type="ECO:0000256" key="10">
    <source>
        <dbReference type="SAM" id="MobiDB-lite"/>
    </source>
</evidence>
<dbReference type="GO" id="GO:0070008">
    <property type="term" value="F:serine-type exopeptidase activity"/>
    <property type="evidence" value="ECO:0007669"/>
    <property type="project" value="InterPro"/>
</dbReference>
<evidence type="ECO:0000256" key="1">
    <source>
        <dbReference type="ARBA" id="ARBA00004141"/>
    </source>
</evidence>
<evidence type="ECO:0000256" key="2">
    <source>
        <dbReference type="ARBA" id="ARBA00022670"/>
    </source>
</evidence>
<feature type="region of interest" description="Disordered" evidence="10">
    <location>
        <begin position="606"/>
        <end position="628"/>
    </location>
</feature>
<dbReference type="GO" id="GO:0016020">
    <property type="term" value="C:membrane"/>
    <property type="evidence" value="ECO:0007669"/>
    <property type="project" value="UniProtKB-SubCell"/>
</dbReference>
<dbReference type="PRINTS" id="PR00913">
    <property type="entry name" value="LVIRUSORF2"/>
</dbReference>
<keyword evidence="6" id="KW-0378">Hydrolase</keyword>
<dbReference type="SUPFAM" id="SSF50494">
    <property type="entry name" value="Trypsin-like serine proteases"/>
    <property type="match status" value="1"/>
</dbReference>
<feature type="compositionally biased region" description="Low complexity" evidence="10">
    <location>
        <begin position="678"/>
        <end position="687"/>
    </location>
</feature>
<keyword evidence="14" id="KW-1185">Reference proteome</keyword>
<dbReference type="GeneID" id="30090156"/>
<evidence type="ECO:0000256" key="6">
    <source>
        <dbReference type="ARBA" id="ARBA00022801"/>
    </source>
</evidence>
<keyword evidence="8 11" id="KW-1133">Transmembrane helix</keyword>
<dbReference type="EMBL" id="LC192169">
    <property type="protein sequence ID" value="BAV90575.1"/>
    <property type="molecule type" value="Genomic_RNA"/>
</dbReference>
<evidence type="ECO:0000313" key="14">
    <source>
        <dbReference type="Proteomes" id="UP000203779"/>
    </source>
</evidence>
<name>A0A1J1DKN5_9VIRU</name>
<sequence length="752" mass="84871">MAPKIALLIALFLSAPFLLGGFNFRDGKLVIPSSSRNRHRYELFRELLARENFAFSPPLKMERLNYTPPIQIPVTEQTYIDLLTALWQKAYLDIQKYLGTALHSSKHSLAHILEKSSEVFSSCVQSFLWAIVLVWTYALWVFCYWTVEVIITNTMLIIAVGLLMFCTVFMVKALHWLFGDFFNWTVVPVFRCLVYLWKLRSLKVLAGKTQMMKEKMTKGFGSYDMMMSPPKSSVLEVLHDDEQHCGYASCILLADGTVGLLTSQHVAEDAYWIKSHKTGNKIKFSEFKPLIKSQKGDITILVGPPNWQGLLGCSAVLYVTMKNLSVSDARIYYRKEGDWYSGVAKLMGPNLYNFVDVLSNTEPGYSGTPYFNGNKIVGVHTGGASNTNCNVMAAIPHIEGLTASKYIYETTAPKGKIFDFDDELWNELMEDFSVAESQYLYNKIKNVEPECSMNLTMRGDQHTEQYRVNDAFSPECTINMKLRDPNNGREARIRSPEEHKGCFPDRAWVDCNHDLSKEEIEKFLSHNLGIDAVIIPRHKQFLCKDCDVDLRESLGDWLSTKIKPPVQSEDWSGAEFHDAPTELKTTKEEWLDEISFETSKKANLNGERGTDLVKTGEGCTQKNKSDDGDTVQRVIEALVAKMNVSQLEERVVEVVSKKISTPPVKKQRRRGKRGGGNKQTASTTSSAPNTTGKYLPPQKRSQASKPAAKSPNTTIQSKNNKENGERKSSPNTQKWVRKSKDLGGQSSARKLN</sequence>
<dbReference type="Pfam" id="PF02122">
    <property type="entry name" value="Peptidase_S39"/>
    <property type="match status" value="1"/>
</dbReference>
<keyword evidence="4" id="KW-0732">Signal</keyword>
<evidence type="ECO:0000256" key="9">
    <source>
        <dbReference type="ARBA" id="ARBA00023136"/>
    </source>
</evidence>
<keyword evidence="9 11" id="KW-0472">Membrane</keyword>
<keyword evidence="13" id="KW-0548">Nucleotidyltransferase</keyword>
<dbReference type="InterPro" id="IPR009003">
    <property type="entry name" value="Peptidase_S1_PA"/>
</dbReference>
<feature type="transmembrane region" description="Helical" evidence="11">
    <location>
        <begin position="154"/>
        <end position="175"/>
    </location>
</feature>
<evidence type="ECO:0000259" key="12">
    <source>
        <dbReference type="PROSITE" id="PS51868"/>
    </source>
</evidence>
<evidence type="ECO:0000313" key="13">
    <source>
        <dbReference type="EMBL" id="BAV90575.1"/>
    </source>
</evidence>
<organism evidence="13 14">
    <name type="scientific">White clover mottle virus</name>
    <dbReference type="NCBI Taxonomy" id="1913024"/>
    <lineage>
        <taxon>Viruses</taxon>
        <taxon>Riboviria</taxon>
        <taxon>Orthornavirae</taxon>
        <taxon>Pisuviricota</taxon>
        <taxon>Pisoniviricetes</taxon>
        <taxon>Sobelivirales</taxon>
        <taxon>Solemoviridae</taxon>
        <taxon>Polerovirus</taxon>
        <taxon>Polerovirus WCMV</taxon>
    </lineage>
</organism>
<dbReference type="GO" id="GO:0004252">
    <property type="term" value="F:serine-type endopeptidase activity"/>
    <property type="evidence" value="ECO:0007669"/>
    <property type="project" value="InterPro"/>
</dbReference>
<keyword evidence="13" id="KW-0808">Transferase</keyword>
<comment type="subcellular location">
    <subcellularLocation>
        <location evidence="1">Membrane</location>
        <topology evidence="1">Multi-pass membrane protein</topology>
    </subcellularLocation>
</comment>